<accession>A0A370DM73</accession>
<evidence type="ECO:0000313" key="1">
    <source>
        <dbReference type="EMBL" id="RDH85988.1"/>
    </source>
</evidence>
<sequence length="63" mass="7234">MKNMIGKKFEVSGMVIEILSDQGEKWETLNNTTRETVYFDKKFLLNAIKLGKAEEIPVTDVNK</sequence>
<gene>
    <name evidence="1" type="ORF">DIZ80_00510</name>
</gene>
<protein>
    <submittedName>
        <fullName evidence="1">Uncharacterized protein</fullName>
    </submittedName>
</protein>
<reference evidence="1 2" key="1">
    <citation type="journal article" date="2018" name="ISME J.">
        <title>Endosymbiont genomes yield clues of tubeworm success.</title>
        <authorList>
            <person name="Li Y."/>
            <person name="Liles M.R."/>
            <person name="Halanych K.M."/>
        </authorList>
    </citation>
    <scope>NUCLEOTIDE SEQUENCE [LARGE SCALE GENOMIC DNA]</scope>
    <source>
        <strain evidence="1">A1464</strain>
    </source>
</reference>
<keyword evidence="2" id="KW-1185">Reference proteome</keyword>
<comment type="caution">
    <text evidence="1">The sequence shown here is derived from an EMBL/GenBank/DDBJ whole genome shotgun (WGS) entry which is preliminary data.</text>
</comment>
<name>A0A370DM73_9GAMM</name>
<organism evidence="1 2">
    <name type="scientific">endosymbiont of Galathealinum brachiosum</name>
    <dbReference type="NCBI Taxonomy" id="2200906"/>
    <lineage>
        <taxon>Bacteria</taxon>
        <taxon>Pseudomonadati</taxon>
        <taxon>Pseudomonadota</taxon>
        <taxon>Gammaproteobacteria</taxon>
        <taxon>sulfur-oxidizing symbionts</taxon>
    </lineage>
</organism>
<proteinExistence type="predicted"/>
<dbReference type="AlphaFoldDB" id="A0A370DM73"/>
<evidence type="ECO:0000313" key="2">
    <source>
        <dbReference type="Proteomes" id="UP000254266"/>
    </source>
</evidence>
<dbReference type="Proteomes" id="UP000254266">
    <property type="component" value="Unassembled WGS sequence"/>
</dbReference>
<dbReference type="EMBL" id="QFXC01000002">
    <property type="protein sequence ID" value="RDH85988.1"/>
    <property type="molecule type" value="Genomic_DNA"/>
</dbReference>